<dbReference type="EMBL" id="JAHQIW010000570">
    <property type="protein sequence ID" value="KAJ1348856.1"/>
    <property type="molecule type" value="Genomic_DNA"/>
</dbReference>
<evidence type="ECO:0000256" key="1">
    <source>
        <dbReference type="SAM" id="MobiDB-lite"/>
    </source>
</evidence>
<gene>
    <name evidence="2" type="ORF">KIN20_004249</name>
</gene>
<accession>A0AAD5MJI0</accession>
<dbReference type="AlphaFoldDB" id="A0AAD5MJI0"/>
<reference evidence="2" key="1">
    <citation type="submission" date="2021-06" db="EMBL/GenBank/DDBJ databases">
        <title>Parelaphostrongylus tenuis whole genome reference sequence.</title>
        <authorList>
            <person name="Garwood T.J."/>
            <person name="Larsen P.A."/>
            <person name="Fountain-Jones N.M."/>
            <person name="Garbe J.R."/>
            <person name="Macchietto M.G."/>
            <person name="Kania S.A."/>
            <person name="Gerhold R.W."/>
            <person name="Richards J.E."/>
            <person name="Wolf T.M."/>
        </authorList>
    </citation>
    <scope>NUCLEOTIDE SEQUENCE</scope>
    <source>
        <strain evidence="2">MNPRO001-30</strain>
        <tissue evidence="2">Meninges</tissue>
    </source>
</reference>
<protein>
    <submittedName>
        <fullName evidence="2">Uncharacterized protein</fullName>
    </submittedName>
</protein>
<feature type="region of interest" description="Disordered" evidence="1">
    <location>
        <begin position="17"/>
        <end position="73"/>
    </location>
</feature>
<evidence type="ECO:0000313" key="3">
    <source>
        <dbReference type="Proteomes" id="UP001196413"/>
    </source>
</evidence>
<name>A0AAD5MJI0_PARTN</name>
<comment type="caution">
    <text evidence="2">The sequence shown here is derived from an EMBL/GenBank/DDBJ whole genome shotgun (WGS) entry which is preliminary data.</text>
</comment>
<dbReference type="Proteomes" id="UP001196413">
    <property type="component" value="Unassembled WGS sequence"/>
</dbReference>
<keyword evidence="3" id="KW-1185">Reference proteome</keyword>
<proteinExistence type="predicted"/>
<organism evidence="2 3">
    <name type="scientific">Parelaphostrongylus tenuis</name>
    <name type="common">Meningeal worm</name>
    <dbReference type="NCBI Taxonomy" id="148309"/>
    <lineage>
        <taxon>Eukaryota</taxon>
        <taxon>Metazoa</taxon>
        <taxon>Ecdysozoa</taxon>
        <taxon>Nematoda</taxon>
        <taxon>Chromadorea</taxon>
        <taxon>Rhabditida</taxon>
        <taxon>Rhabditina</taxon>
        <taxon>Rhabditomorpha</taxon>
        <taxon>Strongyloidea</taxon>
        <taxon>Metastrongylidae</taxon>
        <taxon>Parelaphostrongylus</taxon>
    </lineage>
</organism>
<evidence type="ECO:0000313" key="2">
    <source>
        <dbReference type="EMBL" id="KAJ1348856.1"/>
    </source>
</evidence>
<sequence length="96" mass="10592">MPSGQLRAPIELPPLLRTPMLSHPGCSRPAPAKQRAPCHPSASSRYGAQFSPMEHGLLNNEDAARKSPAMMRDSTDARQFSHFMITVFHLEELLLG</sequence>